<accession>A0ACC3N5C3</accession>
<evidence type="ECO:0000313" key="1">
    <source>
        <dbReference type="EMBL" id="KAK3710453.1"/>
    </source>
</evidence>
<sequence length="652" mass="73113">MDHVIDESAGLGLLRMRSSSTSASLYGRRQLTPTSNIIFGMPRPQKYDWDDKKDLCYKLYVEEKLSAPKIVAYFATRLNVPESDLPTAKQFSAKFQQWEFPPRIKKIAPDKEEKLLERTKELFNQNLGAKQIQDKLNGEGWELDNHHFRAFRMKHRMPMRSSVAYKPLEATGKGTGKRKRNSNEDENGEADEQANNNDEQQAQPPSLPPEEAARRAQRLAELQAQSDHLLATRKRRRRIRGFGHLPPDAPGLEPRYGSETSLDECKAYLHLSNETYVQIRDEYEVICNDMGVDKMSTCVEGLWQASKDRLVRENMHLSSVLHPLQSNLDRKANALNVICMDVTKRMRMKTKALTIADANNMLGIDPNTSKEIRRILYDILEADQFTTVLACGKQHVEDLCEQWYAKSDILSRAKAEGNSQKDRAIFLLSKDARKRYCDDQMRKHPDERLWQKKSYGPGPGPAHVIPSVRKGPLATISEAQQPSANTTPNTTRRRQLVPVGPAWDGHEVPEFRPNTIADVGHINFDLDPELAPLPLAQHGPPWPPAAAAPPTYPQFSAAAIPAYFRLGQDSKVIGHHPRMWLGKLGGPNISALHKAATSKAGAATVAKVQGVVKNDDGGEDSWLVETDEELAVYLEEAGPKATFVVVLEGGYA</sequence>
<keyword evidence="2" id="KW-1185">Reference proteome</keyword>
<protein>
    <submittedName>
        <fullName evidence="1">Uncharacterized protein</fullName>
    </submittedName>
</protein>
<evidence type="ECO:0000313" key="2">
    <source>
        <dbReference type="Proteomes" id="UP001281147"/>
    </source>
</evidence>
<gene>
    <name evidence="1" type="ORF">LTR37_010296</name>
</gene>
<dbReference type="Proteomes" id="UP001281147">
    <property type="component" value="Unassembled WGS sequence"/>
</dbReference>
<reference evidence="1" key="1">
    <citation type="submission" date="2023-07" db="EMBL/GenBank/DDBJ databases">
        <title>Black Yeasts Isolated from many extreme environments.</title>
        <authorList>
            <person name="Coleine C."/>
            <person name="Stajich J.E."/>
            <person name="Selbmann L."/>
        </authorList>
    </citation>
    <scope>NUCLEOTIDE SEQUENCE</scope>
    <source>
        <strain evidence="1">CCFEE 5714</strain>
    </source>
</reference>
<dbReference type="EMBL" id="JAUTXU010000084">
    <property type="protein sequence ID" value="KAK3710453.1"/>
    <property type="molecule type" value="Genomic_DNA"/>
</dbReference>
<comment type="caution">
    <text evidence="1">The sequence shown here is derived from an EMBL/GenBank/DDBJ whole genome shotgun (WGS) entry which is preliminary data.</text>
</comment>
<organism evidence="1 2">
    <name type="scientific">Vermiconidia calcicola</name>
    <dbReference type="NCBI Taxonomy" id="1690605"/>
    <lineage>
        <taxon>Eukaryota</taxon>
        <taxon>Fungi</taxon>
        <taxon>Dikarya</taxon>
        <taxon>Ascomycota</taxon>
        <taxon>Pezizomycotina</taxon>
        <taxon>Dothideomycetes</taxon>
        <taxon>Dothideomycetidae</taxon>
        <taxon>Mycosphaerellales</taxon>
        <taxon>Extremaceae</taxon>
        <taxon>Vermiconidia</taxon>
    </lineage>
</organism>
<proteinExistence type="predicted"/>
<name>A0ACC3N5C3_9PEZI</name>